<dbReference type="InterPro" id="IPR036388">
    <property type="entry name" value="WH-like_DNA-bd_sf"/>
</dbReference>
<dbReference type="GO" id="GO:0005634">
    <property type="term" value="C:nucleus"/>
    <property type="evidence" value="ECO:0000318"/>
    <property type="project" value="GO_Central"/>
</dbReference>
<dbReference type="SUPFAM" id="SSF46785">
    <property type="entry name" value="Winged helix' DNA-binding domain"/>
    <property type="match status" value="1"/>
</dbReference>
<dbReference type="GO" id="GO:0016887">
    <property type="term" value="F:ATP hydrolysis activity"/>
    <property type="evidence" value="ECO:0007669"/>
    <property type="project" value="InterPro"/>
</dbReference>
<dbReference type="InterPro" id="IPR016314">
    <property type="entry name" value="Cdc6/18"/>
</dbReference>
<organism evidence="8 9">
    <name type="scientific">Trichoplax adhaerens</name>
    <name type="common">Trichoplax reptans</name>
    <dbReference type="NCBI Taxonomy" id="10228"/>
    <lineage>
        <taxon>Eukaryota</taxon>
        <taxon>Metazoa</taxon>
        <taxon>Placozoa</taxon>
        <taxon>Uniplacotomia</taxon>
        <taxon>Trichoplacea</taxon>
        <taxon>Trichoplacidae</taxon>
        <taxon>Trichoplax</taxon>
    </lineage>
</organism>
<gene>
    <name evidence="8" type="ORF">TRIADDRAFT_22362</name>
</gene>
<evidence type="ECO:0000256" key="6">
    <source>
        <dbReference type="ARBA" id="ARBA00023306"/>
    </source>
</evidence>
<dbReference type="PhylomeDB" id="B3RS42"/>
<dbReference type="GO" id="GO:0005524">
    <property type="term" value="F:ATP binding"/>
    <property type="evidence" value="ECO:0007669"/>
    <property type="project" value="InterPro"/>
</dbReference>
<comment type="subcellular location">
    <subcellularLocation>
        <location evidence="1">Nucleus</location>
    </subcellularLocation>
</comment>
<dbReference type="Pfam" id="PF00004">
    <property type="entry name" value="AAA"/>
    <property type="match status" value="1"/>
</dbReference>
<dbReference type="InterPro" id="IPR003959">
    <property type="entry name" value="ATPase_AAA_core"/>
</dbReference>
<dbReference type="InterPro" id="IPR027417">
    <property type="entry name" value="P-loop_NTPase"/>
</dbReference>
<dbReference type="HOGENOM" id="CLU_012774_3_1_1"/>
<dbReference type="GO" id="GO:0006270">
    <property type="term" value="P:DNA replication initiation"/>
    <property type="evidence" value="ECO:0000318"/>
    <property type="project" value="GO_Central"/>
</dbReference>
<dbReference type="SMART" id="SM00382">
    <property type="entry name" value="AAA"/>
    <property type="match status" value="1"/>
</dbReference>
<sequence>RKFKNILSTSIDDSVICRNHYLEEIGNFIKQHVDHGTAASMYISGAPGTGKTLCLKKVAADNQVAKVIYLNCMTFKKADNVHNQILSKLLGSETVLSARAAVEKLRRAISSSGSMIVLIIDEIDQLECKGQEVLYTLFELPSIPRSKLILIGVANSLDLTDRSLPRLNKLEKYKPKLLHFPPYTKDEIVCILDSRMSMVNEISIVKYDDVYAFEYCARKVSAVSGDIRKALDICRRAIEIVEKRANRNNSSRIFNNGNNPDATVRISDVAGVISEVYGSRILPTMKTSSEPTIPLQQKLLVGALLLAIKKIRGVKEITIAKLFECYRNLCKKRQIQTVYESEITNLCSLLEARGILRLKNNKEVRFSKV</sequence>
<dbReference type="GO" id="GO:0003688">
    <property type="term" value="F:DNA replication origin binding"/>
    <property type="evidence" value="ECO:0000318"/>
    <property type="project" value="GO_Central"/>
</dbReference>
<dbReference type="Pfam" id="PF22606">
    <property type="entry name" value="Cdc6-ORC-like_ATPase_lid"/>
    <property type="match status" value="1"/>
</dbReference>
<dbReference type="InterPro" id="IPR054425">
    <property type="entry name" value="Cdc6_ORC1-like_ATPase_lid"/>
</dbReference>
<dbReference type="FunCoup" id="B3RS42">
    <property type="interactions" value="1279"/>
</dbReference>
<evidence type="ECO:0000256" key="2">
    <source>
        <dbReference type="ARBA" id="ARBA00006184"/>
    </source>
</evidence>
<keyword evidence="4" id="KW-0235">DNA replication</keyword>
<dbReference type="CDD" id="cd08768">
    <property type="entry name" value="Cdc6_C"/>
    <property type="match status" value="1"/>
</dbReference>
<dbReference type="PANTHER" id="PTHR10763:SF26">
    <property type="entry name" value="CELL DIVISION CONTROL PROTEIN 6 HOMOLOG"/>
    <property type="match status" value="1"/>
</dbReference>
<dbReference type="RefSeq" id="XP_002110448.1">
    <property type="nucleotide sequence ID" value="XM_002110412.1"/>
</dbReference>
<dbReference type="GeneID" id="6752197"/>
<evidence type="ECO:0000256" key="3">
    <source>
        <dbReference type="ARBA" id="ARBA00022618"/>
    </source>
</evidence>
<dbReference type="FunFam" id="1.10.8.60:FF:000058">
    <property type="entry name" value="Cell division control protein"/>
    <property type="match status" value="1"/>
</dbReference>
<keyword evidence="5" id="KW-0539">Nucleus</keyword>
<dbReference type="STRING" id="10228.B3RS42"/>
<comment type="similarity">
    <text evidence="2">Belongs to the CDC6/cdc18 family.</text>
</comment>
<dbReference type="InParanoid" id="B3RS42"/>
<dbReference type="SUPFAM" id="SSF52540">
    <property type="entry name" value="P-loop containing nucleoside triphosphate hydrolases"/>
    <property type="match status" value="1"/>
</dbReference>
<dbReference type="InterPro" id="IPR036390">
    <property type="entry name" value="WH_DNA-bd_sf"/>
</dbReference>
<dbReference type="PIRSF" id="PIRSF001767">
    <property type="entry name" value="Cdc6"/>
    <property type="match status" value="1"/>
</dbReference>
<dbReference type="InterPro" id="IPR015163">
    <property type="entry name" value="Cdc6_C"/>
</dbReference>
<dbReference type="Gene3D" id="1.10.10.10">
    <property type="entry name" value="Winged helix-like DNA-binding domain superfamily/Winged helix DNA-binding domain"/>
    <property type="match status" value="1"/>
</dbReference>
<accession>B3RS42</accession>
<feature type="non-terminal residue" evidence="8">
    <location>
        <position position="1"/>
    </location>
</feature>
<dbReference type="PANTHER" id="PTHR10763">
    <property type="entry name" value="CELL DIVISION CONTROL PROTEIN 6-RELATED"/>
    <property type="match status" value="1"/>
</dbReference>
<dbReference type="Gene3D" id="3.40.50.300">
    <property type="entry name" value="P-loop containing nucleotide triphosphate hydrolases"/>
    <property type="match status" value="1"/>
</dbReference>
<dbReference type="EMBL" id="DS985243">
    <property type="protein sequence ID" value="EDV26452.1"/>
    <property type="molecule type" value="Genomic_DNA"/>
</dbReference>
<evidence type="ECO:0000256" key="5">
    <source>
        <dbReference type="ARBA" id="ARBA00023242"/>
    </source>
</evidence>
<name>B3RS42_TRIAD</name>
<dbReference type="Proteomes" id="UP000009022">
    <property type="component" value="Unassembled WGS sequence"/>
</dbReference>
<keyword evidence="6" id="KW-0131">Cell cycle</keyword>
<dbReference type="CDD" id="cd00009">
    <property type="entry name" value="AAA"/>
    <property type="match status" value="1"/>
</dbReference>
<proteinExistence type="inferred from homology"/>
<dbReference type="KEGG" id="tad:TRIADDRAFT_22362"/>
<dbReference type="Gene3D" id="1.10.8.60">
    <property type="match status" value="1"/>
</dbReference>
<keyword evidence="3" id="KW-0132">Cell division</keyword>
<dbReference type="eggNOG" id="KOG2227">
    <property type="taxonomic scope" value="Eukaryota"/>
</dbReference>
<evidence type="ECO:0000256" key="1">
    <source>
        <dbReference type="ARBA" id="ARBA00004123"/>
    </source>
</evidence>
<evidence type="ECO:0000313" key="9">
    <source>
        <dbReference type="Proteomes" id="UP000009022"/>
    </source>
</evidence>
<dbReference type="InterPro" id="IPR003593">
    <property type="entry name" value="AAA+_ATPase"/>
</dbReference>
<dbReference type="OMA" id="CEREYVF"/>
<evidence type="ECO:0000313" key="8">
    <source>
        <dbReference type="EMBL" id="EDV26452.1"/>
    </source>
</evidence>
<dbReference type="OrthoDB" id="1926878at2759"/>
<evidence type="ECO:0000256" key="4">
    <source>
        <dbReference type="ARBA" id="ARBA00022705"/>
    </source>
</evidence>
<dbReference type="GO" id="GO:0051301">
    <property type="term" value="P:cell division"/>
    <property type="evidence" value="ECO:0007669"/>
    <property type="project" value="UniProtKB-KW"/>
</dbReference>
<dbReference type="CTD" id="6752197"/>
<protein>
    <recommendedName>
        <fullName evidence="7">AAA+ ATPase domain-containing protein</fullName>
    </recommendedName>
</protein>
<dbReference type="FunFam" id="3.40.50.300:FF:003008">
    <property type="entry name" value="Origin recognition complex subunit 1"/>
    <property type="match status" value="1"/>
</dbReference>
<keyword evidence="9" id="KW-1185">Reference proteome</keyword>
<dbReference type="InterPro" id="IPR050311">
    <property type="entry name" value="ORC1/CDC6"/>
</dbReference>
<dbReference type="AlphaFoldDB" id="B3RS42"/>
<dbReference type="GO" id="GO:0033314">
    <property type="term" value="P:mitotic DNA replication checkpoint signaling"/>
    <property type="evidence" value="ECO:0000318"/>
    <property type="project" value="GO_Central"/>
</dbReference>
<dbReference type="Pfam" id="PF09079">
    <property type="entry name" value="WHD_Cdc6"/>
    <property type="match status" value="1"/>
</dbReference>
<reference evidence="8 9" key="1">
    <citation type="journal article" date="2008" name="Nature">
        <title>The Trichoplax genome and the nature of placozoans.</title>
        <authorList>
            <person name="Srivastava M."/>
            <person name="Begovic E."/>
            <person name="Chapman J."/>
            <person name="Putnam N.H."/>
            <person name="Hellsten U."/>
            <person name="Kawashima T."/>
            <person name="Kuo A."/>
            <person name="Mitros T."/>
            <person name="Salamov A."/>
            <person name="Carpenter M.L."/>
            <person name="Signorovitch A.Y."/>
            <person name="Moreno M.A."/>
            <person name="Kamm K."/>
            <person name="Grimwood J."/>
            <person name="Schmutz J."/>
            <person name="Shapiro H."/>
            <person name="Grigoriev I.V."/>
            <person name="Buss L.W."/>
            <person name="Schierwater B."/>
            <person name="Dellaporta S.L."/>
            <person name="Rokhsar D.S."/>
        </authorList>
    </citation>
    <scope>NUCLEOTIDE SEQUENCE [LARGE SCALE GENOMIC DNA]</scope>
    <source>
        <strain evidence="8 9">Grell-BS-1999</strain>
    </source>
</reference>
<evidence type="ECO:0000259" key="7">
    <source>
        <dbReference type="SMART" id="SM00382"/>
    </source>
</evidence>
<feature type="domain" description="AAA+ ATPase" evidence="7">
    <location>
        <begin position="37"/>
        <end position="170"/>
    </location>
</feature>